<keyword evidence="2" id="KW-1185">Reference proteome</keyword>
<protein>
    <submittedName>
        <fullName evidence="1">Uncharacterized protein</fullName>
    </submittedName>
</protein>
<proteinExistence type="predicted"/>
<reference evidence="1" key="1">
    <citation type="submission" date="2022-03" db="EMBL/GenBank/DDBJ databases">
        <authorList>
            <person name="Tunstrom K."/>
        </authorList>
    </citation>
    <scope>NUCLEOTIDE SEQUENCE</scope>
</reference>
<evidence type="ECO:0000313" key="1">
    <source>
        <dbReference type="EMBL" id="CAH2097742.1"/>
    </source>
</evidence>
<organism evidence="1 2">
    <name type="scientific">Euphydryas editha</name>
    <name type="common">Edith's checkerspot</name>
    <dbReference type="NCBI Taxonomy" id="104508"/>
    <lineage>
        <taxon>Eukaryota</taxon>
        <taxon>Metazoa</taxon>
        <taxon>Ecdysozoa</taxon>
        <taxon>Arthropoda</taxon>
        <taxon>Hexapoda</taxon>
        <taxon>Insecta</taxon>
        <taxon>Pterygota</taxon>
        <taxon>Neoptera</taxon>
        <taxon>Endopterygota</taxon>
        <taxon>Lepidoptera</taxon>
        <taxon>Glossata</taxon>
        <taxon>Ditrysia</taxon>
        <taxon>Papilionoidea</taxon>
        <taxon>Nymphalidae</taxon>
        <taxon>Nymphalinae</taxon>
        <taxon>Euphydryas</taxon>
    </lineage>
</organism>
<sequence>MDYIKCLKFPHEIYENVNIAYNVFTRNVIFWNKFQIFLFEEVSDIKLSSICQTYITEFKIAQVILSTNHIICLDYCGDLYLSPLKLKLKNTERSFQQREKGILCISYNEDVSFCLQKNAHTLDFCVHKINSEFELVNKIPISFKNIQCLPNITYGEILFCTYILNETEFINIKNKFELNNVNWSEQIFFVLSFDNLTLYAALICLKTPNQEANLIKLLSCPSQISNLSFLNNNHLCVVAGLASGTLIKISLSSEHKTPDIIHLNTAISKCLSFSDTVIYTDGLTMWKTTQTYSEKYISFKEFTVRYVKDFIKVAETIVCVTYTKMIYLIPLEDETCYIKPPTTDEYCLAEYPLSYTNYLYRIIEEIKKNEKIIETIKMEENYITTLALSNRKDIMDDVIHYKIIVFDNYGDILKEEIPLSIPNNIAEYFDIDSFYFLIKITVSCHLQQKFSDVLSNLFGNLKIHITLLSQQKVLKTSSIKVQGQLKDLNIVVPLNAQMLNFTNITVNINLVTLIPGALNEKEVLWSNLHYRTIVLNSEHFIKSERSQNNVQHLKEPKKSINELIFETACNHHGQLFKINEAPNMNTIKWSFYVKLPTHYEESLSNRDYYFENFNISKATYLFNEISSKDFLKSKSILCFSIGSDNVEIELLNDGFSDPMVKVTSHNPQIALNVRSFISNLAYNMFKNCKNEFVSNDIYQSIKELENSFELCTLGTVSSEEFCRIFHQYQKCIMGAIVL</sequence>
<comment type="caution">
    <text evidence="1">The sequence shown here is derived from an EMBL/GenBank/DDBJ whole genome shotgun (WGS) entry which is preliminary data.</text>
</comment>
<name>A0AAU9UI37_EUPED</name>
<dbReference type="Proteomes" id="UP001153954">
    <property type="component" value="Unassembled WGS sequence"/>
</dbReference>
<dbReference type="EMBL" id="CAKOGL010000018">
    <property type="protein sequence ID" value="CAH2097742.1"/>
    <property type="molecule type" value="Genomic_DNA"/>
</dbReference>
<evidence type="ECO:0000313" key="2">
    <source>
        <dbReference type="Proteomes" id="UP001153954"/>
    </source>
</evidence>
<dbReference type="AlphaFoldDB" id="A0AAU9UI37"/>
<accession>A0AAU9UI37</accession>
<gene>
    <name evidence="1" type="ORF">EEDITHA_LOCUS12928</name>
</gene>